<keyword evidence="2" id="KW-0472">Membrane</keyword>
<dbReference type="RefSeq" id="WP_344071639.1">
    <property type="nucleotide sequence ID" value="NZ_BAAAPL010000002.1"/>
</dbReference>
<comment type="caution">
    <text evidence="5">The sequence shown here is derived from an EMBL/GenBank/DDBJ whole genome shotgun (WGS) entry which is preliminary data.</text>
</comment>
<feature type="transmembrane region" description="Helical" evidence="2">
    <location>
        <begin position="437"/>
        <end position="458"/>
    </location>
</feature>
<feature type="transmembrane region" description="Helical" evidence="2">
    <location>
        <begin position="251"/>
        <end position="272"/>
    </location>
</feature>
<reference evidence="6" key="1">
    <citation type="journal article" date="2019" name="Int. J. Syst. Evol. Microbiol.">
        <title>The Global Catalogue of Microorganisms (GCM) 10K type strain sequencing project: providing services to taxonomists for standard genome sequencing and annotation.</title>
        <authorList>
            <consortium name="The Broad Institute Genomics Platform"/>
            <consortium name="The Broad Institute Genome Sequencing Center for Infectious Disease"/>
            <person name="Wu L."/>
            <person name="Ma J."/>
        </authorList>
    </citation>
    <scope>NUCLEOTIDE SEQUENCE [LARGE SCALE GENOMIC DNA]</scope>
    <source>
        <strain evidence="6">JCM 15577</strain>
    </source>
</reference>
<dbReference type="Proteomes" id="UP001501690">
    <property type="component" value="Unassembled WGS sequence"/>
</dbReference>
<evidence type="ECO:0000313" key="6">
    <source>
        <dbReference type="Proteomes" id="UP001501690"/>
    </source>
</evidence>
<keyword evidence="2" id="KW-0812">Transmembrane</keyword>
<evidence type="ECO:0000313" key="5">
    <source>
        <dbReference type="EMBL" id="GAA1700344.1"/>
    </source>
</evidence>
<evidence type="ECO:0000256" key="1">
    <source>
        <dbReference type="SAM" id="MobiDB-lite"/>
    </source>
</evidence>
<dbReference type="Pfam" id="PF20990">
    <property type="entry name" value="DUF2207_C"/>
    <property type="match status" value="1"/>
</dbReference>
<feature type="compositionally biased region" description="Gly residues" evidence="1">
    <location>
        <begin position="585"/>
        <end position="603"/>
    </location>
</feature>
<dbReference type="Pfam" id="PF09972">
    <property type="entry name" value="DUF2207"/>
    <property type="match status" value="1"/>
</dbReference>
<dbReference type="EMBL" id="BAAAPL010000002">
    <property type="protein sequence ID" value="GAA1700344.1"/>
    <property type="molecule type" value="Genomic_DNA"/>
</dbReference>
<dbReference type="InterPro" id="IPR018702">
    <property type="entry name" value="DUF2207"/>
</dbReference>
<organism evidence="5 6">
    <name type="scientific">Microbacterium sediminicola</name>
    <dbReference type="NCBI Taxonomy" id="415210"/>
    <lineage>
        <taxon>Bacteria</taxon>
        <taxon>Bacillati</taxon>
        <taxon>Actinomycetota</taxon>
        <taxon>Actinomycetes</taxon>
        <taxon>Micrococcales</taxon>
        <taxon>Microbacteriaceae</taxon>
        <taxon>Microbacterium</taxon>
    </lineage>
</organism>
<feature type="domain" description="DUF2207" evidence="3">
    <location>
        <begin position="59"/>
        <end position="232"/>
    </location>
</feature>
<evidence type="ECO:0000256" key="2">
    <source>
        <dbReference type="SAM" id="Phobius"/>
    </source>
</evidence>
<name>A0ABP4U7Y0_9MICO</name>
<evidence type="ECO:0000259" key="3">
    <source>
        <dbReference type="Pfam" id="PF09972"/>
    </source>
</evidence>
<gene>
    <name evidence="5" type="ORF">GCM10009808_17440</name>
</gene>
<feature type="domain" description="Predicted membrane protein YciQ-like C-terminal" evidence="4">
    <location>
        <begin position="289"/>
        <end position="496"/>
    </location>
</feature>
<feature type="region of interest" description="Disordered" evidence="1">
    <location>
        <begin position="576"/>
        <end position="603"/>
    </location>
</feature>
<evidence type="ECO:0008006" key="7">
    <source>
        <dbReference type="Google" id="ProtNLM"/>
    </source>
</evidence>
<accession>A0ABP4U7Y0</accession>
<evidence type="ECO:0000259" key="4">
    <source>
        <dbReference type="Pfam" id="PF20990"/>
    </source>
</evidence>
<keyword evidence="6" id="KW-1185">Reference proteome</keyword>
<dbReference type="InterPro" id="IPR048389">
    <property type="entry name" value="YciQ-like_C"/>
</dbReference>
<feature type="transmembrane region" description="Helical" evidence="2">
    <location>
        <begin position="410"/>
        <end position="431"/>
    </location>
</feature>
<sequence length="603" mass="63621">MRALTVKFRLVGAVLAVFVAVGALVVLGAGTARADVDDFTFESLDVQYTLGRTDDGVSTLTVVETFVALFPEDDQNRGMRRIIPDSYLGAPLHPHLVSITDGDGSARSAEVDTDDGVYVMTSRADDYVHGAQTYVFTYTLENVIHYFPDADVDEFYWNVNGLDWSQPFGEVTATLIVPSDLVPALTGEAACYAGDQGDSGDCLIQIQDDDGGATVTASTAGLAAQQTLTMAVGFSAGTFAAFDASYFASPWGWLQALALIGLTAALVAAIVVRARFLRDAPGRPTIIAEYAPPARIDALESAVLLGKSSKAVPAEVLEQAVVGSIQIIEGRRRKFGGVTLTAKLVDPSRADGDGRILLSGLFPAQRIGEEYEFGKQNSRLSSVVRRLLKDADRELGRRGMRRTVSARVRIWPIAGAVVFGALTILFGLGGMNAYVDGIVPFAAMFFAAVCVVVIVALASRRPLSSAGAEARDHLRGLEVFITWAEADRIRMLQSPTGAERVAIDDTGERVVPANPRQMLKIYETLLPYAVVFGQEKEWAERLAVLYDQTNRPGWYIGTTGFSAAAFSSGISSLTTTASASTSSGSSGGGGAGGGGGGGGGGGV</sequence>
<proteinExistence type="predicted"/>
<keyword evidence="2" id="KW-1133">Transmembrane helix</keyword>
<protein>
    <recommendedName>
        <fullName evidence="7">DUF2207 domain-containing protein</fullName>
    </recommendedName>
</protein>